<feature type="transmembrane region" description="Helical" evidence="1">
    <location>
        <begin position="234"/>
        <end position="254"/>
    </location>
</feature>
<accession>A0A084ST68</accession>
<feature type="transmembrane region" description="Helical" evidence="1">
    <location>
        <begin position="394"/>
        <end position="413"/>
    </location>
</feature>
<comment type="caution">
    <text evidence="2">The sequence shown here is derived from an EMBL/GenBank/DDBJ whole genome shotgun (WGS) entry which is preliminary data.</text>
</comment>
<feature type="transmembrane region" description="Helical" evidence="1">
    <location>
        <begin position="142"/>
        <end position="163"/>
    </location>
</feature>
<gene>
    <name evidence="2" type="ORF">Q664_20515</name>
</gene>
<feature type="transmembrane region" description="Helical" evidence="1">
    <location>
        <begin position="198"/>
        <end position="222"/>
    </location>
</feature>
<keyword evidence="1" id="KW-0812">Transmembrane</keyword>
<feature type="transmembrane region" description="Helical" evidence="1">
    <location>
        <begin position="114"/>
        <end position="135"/>
    </location>
</feature>
<evidence type="ECO:0000313" key="2">
    <source>
        <dbReference type="EMBL" id="KFA91653.1"/>
    </source>
</evidence>
<evidence type="ECO:0000313" key="3">
    <source>
        <dbReference type="Proteomes" id="UP000028547"/>
    </source>
</evidence>
<feature type="transmembrane region" description="Helical" evidence="1">
    <location>
        <begin position="340"/>
        <end position="357"/>
    </location>
</feature>
<protein>
    <submittedName>
        <fullName evidence="2">Uncharacterized protein</fullName>
    </submittedName>
</protein>
<name>A0A084ST68_9BACT</name>
<feature type="transmembrane region" description="Helical" evidence="1">
    <location>
        <begin position="169"/>
        <end position="186"/>
    </location>
</feature>
<dbReference type="AlphaFoldDB" id="A0A084ST68"/>
<dbReference type="EMBL" id="JPMI01000135">
    <property type="protein sequence ID" value="KFA91653.1"/>
    <property type="molecule type" value="Genomic_DNA"/>
</dbReference>
<organism evidence="2 3">
    <name type="scientific">Archangium violaceum Cb vi76</name>
    <dbReference type="NCBI Taxonomy" id="1406225"/>
    <lineage>
        <taxon>Bacteria</taxon>
        <taxon>Pseudomonadati</taxon>
        <taxon>Myxococcota</taxon>
        <taxon>Myxococcia</taxon>
        <taxon>Myxococcales</taxon>
        <taxon>Cystobacterineae</taxon>
        <taxon>Archangiaceae</taxon>
        <taxon>Archangium</taxon>
    </lineage>
</organism>
<evidence type="ECO:0000256" key="1">
    <source>
        <dbReference type="SAM" id="Phobius"/>
    </source>
</evidence>
<feature type="transmembrane region" description="Helical" evidence="1">
    <location>
        <begin position="308"/>
        <end position="328"/>
    </location>
</feature>
<keyword evidence="1" id="KW-1133">Transmembrane helix</keyword>
<keyword evidence="1" id="KW-0472">Membrane</keyword>
<proteinExistence type="predicted"/>
<feature type="transmembrane region" description="Helical" evidence="1">
    <location>
        <begin position="18"/>
        <end position="39"/>
    </location>
</feature>
<dbReference type="Proteomes" id="UP000028547">
    <property type="component" value="Unassembled WGS sequence"/>
</dbReference>
<feature type="transmembrane region" description="Helical" evidence="1">
    <location>
        <begin position="275"/>
        <end position="296"/>
    </location>
</feature>
<feature type="transmembrane region" description="Helical" evidence="1">
    <location>
        <begin position="363"/>
        <end position="382"/>
    </location>
</feature>
<sequence>MGTMDTPSRGRWFAFPRILWISLLAALVLTLPTAWLGFISDDFIHLLILEGFPSPASPWDLFRFANGDPASTRPLMDVGPYPWWTLPELKLTFWRPLSSALAVMDHTLFGRNAVGYHLHSLAWYLGIVALYGALLRRLLPGAIGALALFLFAINGAHFMLAGWIANRNALVAAVPALFGLWMHLEWRESRRPWGLPLSLAGLAVGLMGGESALGLFAYVLAYELLGDKGSPEERLRAIAPAALLGLVYLVVYKLHGYGAYGSGSYMDPVGEPGRFLVGALARIPVLLGGLLLQVPADLWVIGQQLRPTLVVLGLLGLGGMALLVRAAWPSLSEDERRHCRWLFLGAALSLLPVAATFPSNRLLLLPGLGGSVAVAVVLVTAWRSRARGWRPRGVAAVAAVLALMHLVLAPLLWPLMTAAFQQGASQMEPSLLLLERELDYSRLPQQRLVVFPAPVPMLSMYLPMMMATRGMPKPGAWWTLSISPEPHELTRSGKDSLELALTRNEFLTSEFESVFRGPSHPLRKGDQVKLQGMTVTVLEDNGKGPTRLGFTFDTPLEAPSLVFIRWKDGALRPFTPPPVGERLAL</sequence>
<reference evidence="2 3" key="1">
    <citation type="submission" date="2014-07" db="EMBL/GenBank/DDBJ databases">
        <title>Draft Genome Sequence of Gephyronic Acid Producer, Cystobacter violaceus Strain Cb vi76.</title>
        <authorList>
            <person name="Stevens D.C."/>
            <person name="Young J."/>
            <person name="Carmichael R."/>
            <person name="Tan J."/>
            <person name="Taylor R.E."/>
        </authorList>
    </citation>
    <scope>NUCLEOTIDE SEQUENCE [LARGE SCALE GENOMIC DNA]</scope>
    <source>
        <strain evidence="2 3">Cb vi76</strain>
    </source>
</reference>